<evidence type="ECO:0000313" key="2">
    <source>
        <dbReference type="Proteomes" id="UP000812270"/>
    </source>
</evidence>
<proteinExistence type="predicted"/>
<dbReference type="AlphaFoldDB" id="A0A9E2S623"/>
<gene>
    <name evidence="1" type="ORF">KTO63_00465</name>
</gene>
<evidence type="ECO:0000313" key="1">
    <source>
        <dbReference type="EMBL" id="MBV4355597.1"/>
    </source>
</evidence>
<reference evidence="1" key="1">
    <citation type="submission" date="2021-06" db="EMBL/GenBank/DDBJ databases">
        <authorList>
            <person name="Huq M.A."/>
        </authorList>
    </citation>
    <scope>NUCLEOTIDE SEQUENCE</scope>
    <source>
        <strain evidence="1">MAH-26</strain>
    </source>
</reference>
<sequence>MGLSILAFGQVAEITGTTFSFDHVVDTNALKLALEKAFPALQHVRYTIAVDKNTIIANTLLNENAVVALLPPFSGG</sequence>
<dbReference type="EMBL" id="JAHSPG010000001">
    <property type="protein sequence ID" value="MBV4355597.1"/>
    <property type="molecule type" value="Genomic_DNA"/>
</dbReference>
<name>A0A9E2S623_9BACT</name>
<dbReference type="Proteomes" id="UP000812270">
    <property type="component" value="Unassembled WGS sequence"/>
</dbReference>
<protein>
    <submittedName>
        <fullName evidence="1">MoaD/ThiS family protein</fullName>
    </submittedName>
</protein>
<dbReference type="RefSeq" id="WP_217789150.1">
    <property type="nucleotide sequence ID" value="NZ_JAHSPG010000001.1"/>
</dbReference>
<comment type="caution">
    <text evidence="1">The sequence shown here is derived from an EMBL/GenBank/DDBJ whole genome shotgun (WGS) entry which is preliminary data.</text>
</comment>
<accession>A0A9E2S623</accession>
<dbReference type="Pfam" id="PF02597">
    <property type="entry name" value="ThiS"/>
    <property type="match status" value="1"/>
</dbReference>
<dbReference type="InterPro" id="IPR003749">
    <property type="entry name" value="ThiS/MoaD-like"/>
</dbReference>
<organism evidence="1 2">
    <name type="scientific">Pinibacter aurantiacus</name>
    <dbReference type="NCBI Taxonomy" id="2851599"/>
    <lineage>
        <taxon>Bacteria</taxon>
        <taxon>Pseudomonadati</taxon>
        <taxon>Bacteroidota</taxon>
        <taxon>Chitinophagia</taxon>
        <taxon>Chitinophagales</taxon>
        <taxon>Chitinophagaceae</taxon>
        <taxon>Pinibacter</taxon>
    </lineage>
</organism>
<keyword evidence="2" id="KW-1185">Reference proteome</keyword>